<dbReference type="Proteomes" id="UP000092993">
    <property type="component" value="Unassembled WGS sequence"/>
</dbReference>
<evidence type="ECO:0000256" key="2">
    <source>
        <dbReference type="SAM" id="MobiDB-lite"/>
    </source>
</evidence>
<evidence type="ECO:0000313" key="3">
    <source>
        <dbReference type="EMBL" id="OBZ65246.1"/>
    </source>
</evidence>
<dbReference type="STRING" id="5627.A0A1C7LM25"/>
<keyword evidence="1" id="KW-0175">Coiled coil</keyword>
<evidence type="ECO:0000256" key="1">
    <source>
        <dbReference type="SAM" id="Coils"/>
    </source>
</evidence>
<evidence type="ECO:0000313" key="4">
    <source>
        <dbReference type="Proteomes" id="UP000092993"/>
    </source>
</evidence>
<name>A0A1C7LM25_GRIFR</name>
<dbReference type="OrthoDB" id="2800708at2759"/>
<dbReference type="Gene3D" id="1.20.5.1700">
    <property type="match status" value="1"/>
</dbReference>
<accession>A0A1C7LM25</accession>
<feature type="region of interest" description="Disordered" evidence="2">
    <location>
        <begin position="209"/>
        <end position="252"/>
    </location>
</feature>
<organism evidence="3 4">
    <name type="scientific">Grifola frondosa</name>
    <name type="common">Maitake</name>
    <name type="synonym">Polyporus frondosus</name>
    <dbReference type="NCBI Taxonomy" id="5627"/>
    <lineage>
        <taxon>Eukaryota</taxon>
        <taxon>Fungi</taxon>
        <taxon>Dikarya</taxon>
        <taxon>Basidiomycota</taxon>
        <taxon>Agaricomycotina</taxon>
        <taxon>Agaricomycetes</taxon>
        <taxon>Polyporales</taxon>
        <taxon>Grifolaceae</taxon>
        <taxon>Grifola</taxon>
    </lineage>
</organism>
<sequence length="453" mass="50443">MSFAQQMFDTFMSTQMLNVNFFSHLMISCRSAALRGSTVFHIDQLKAHVIIHRRLTSPLEPLLESKPIETHNSDLSQSFTSALTSSLREELDAERRAHKRTREETAAQILELNAKLARRDAELEAYVAHPGPLLLTAQSADVRAIKMNHQHASAISRKKHDVQPTQLPPPPLADVAFTAEDATRILGFTAARNKVLELEVQGFSRRLEEARRAAPHHARHERSAPDYSPRSYHPMRLRSVRRQPPSGSPSLRHQLQELNDQIDILSSGIDAFKRERGAIRETIAREGQGDRAVANGGSREDAVLLIQNKCARLMSEIETLRQEMDVIRLAGERREEQLQKEIDELRRELSTRQELTEKYSVALTAPLETKALSNASQIAQNAAGASSNGNSENDEESISMELETPLHPTILSLEGEDVSTSHSGRYINPPSVPLPDSPNDPLSGCPSSSLVKI</sequence>
<gene>
    <name evidence="3" type="ORF">A0H81_14739</name>
</gene>
<feature type="region of interest" description="Disordered" evidence="2">
    <location>
        <begin position="415"/>
        <end position="453"/>
    </location>
</feature>
<dbReference type="EMBL" id="LUGG01000047">
    <property type="protein sequence ID" value="OBZ65246.1"/>
    <property type="molecule type" value="Genomic_DNA"/>
</dbReference>
<protein>
    <submittedName>
        <fullName evidence="3">Uncharacterized protein</fullName>
    </submittedName>
</protein>
<reference evidence="3 4" key="1">
    <citation type="submission" date="2016-03" db="EMBL/GenBank/DDBJ databases">
        <title>Whole genome sequencing of Grifola frondosa 9006-11.</title>
        <authorList>
            <person name="Min B."/>
            <person name="Park H."/>
            <person name="Kim J.-G."/>
            <person name="Cho H."/>
            <person name="Oh Y.-L."/>
            <person name="Kong W.-S."/>
            <person name="Choi I.-G."/>
        </authorList>
    </citation>
    <scope>NUCLEOTIDE SEQUENCE [LARGE SCALE GENOMIC DNA]</scope>
    <source>
        <strain evidence="3 4">9006-11</strain>
    </source>
</reference>
<keyword evidence="4" id="KW-1185">Reference proteome</keyword>
<comment type="caution">
    <text evidence="3">The sequence shown here is derived from an EMBL/GenBank/DDBJ whole genome shotgun (WGS) entry which is preliminary data.</text>
</comment>
<dbReference type="AlphaFoldDB" id="A0A1C7LM25"/>
<feature type="coiled-coil region" evidence="1">
    <location>
        <begin position="303"/>
        <end position="358"/>
    </location>
</feature>
<proteinExistence type="predicted"/>
<dbReference type="OMA" id="GERGHEQ"/>